<sequence length="43" mass="5014">MVAMFLAQRIILNRLKFSEVPTSLQKDVRDILIESGVEFLTQY</sequence>
<comment type="caution">
    <text evidence="1">The sequence shown here is derived from an EMBL/GenBank/DDBJ whole genome shotgun (WGS) entry which is preliminary data.</text>
</comment>
<protein>
    <submittedName>
        <fullName evidence="1">Uncharacterized protein</fullName>
    </submittedName>
</protein>
<dbReference type="Proteomes" id="UP000247078">
    <property type="component" value="Unassembled WGS sequence"/>
</dbReference>
<gene>
    <name evidence="1" type="ORF">DET56_109294</name>
</gene>
<name>A0A855XRE4_9BACL</name>
<dbReference type="EMBL" id="QGTZ01000009">
    <property type="protein sequence ID" value="PWW37407.1"/>
    <property type="molecule type" value="Genomic_DNA"/>
</dbReference>
<proteinExistence type="predicted"/>
<reference evidence="1 2" key="1">
    <citation type="submission" date="2018-05" db="EMBL/GenBank/DDBJ databases">
        <title>Freshwater and sediment microbial communities from various areas in North America, analyzing microbe dynamics in response to fracking.</title>
        <authorList>
            <person name="Lamendella R."/>
        </authorList>
    </citation>
    <scope>NUCLEOTIDE SEQUENCE [LARGE SCALE GENOMIC DNA]</scope>
    <source>
        <strain evidence="1 2">DB-3</strain>
    </source>
</reference>
<dbReference type="AlphaFoldDB" id="A0A855XRE4"/>
<organism evidence="1 2">
    <name type="scientific">Paenibacillus pabuli</name>
    <dbReference type="NCBI Taxonomy" id="1472"/>
    <lineage>
        <taxon>Bacteria</taxon>
        <taxon>Bacillati</taxon>
        <taxon>Bacillota</taxon>
        <taxon>Bacilli</taxon>
        <taxon>Bacillales</taxon>
        <taxon>Paenibacillaceae</taxon>
        <taxon>Paenibacillus</taxon>
    </lineage>
</organism>
<evidence type="ECO:0000313" key="1">
    <source>
        <dbReference type="EMBL" id="PWW37407.1"/>
    </source>
</evidence>
<evidence type="ECO:0000313" key="2">
    <source>
        <dbReference type="Proteomes" id="UP000247078"/>
    </source>
</evidence>
<dbReference type="RefSeq" id="WP_258311715.1">
    <property type="nucleotide sequence ID" value="NZ_QGTZ01000009.1"/>
</dbReference>
<accession>A0A855XRE4</accession>